<evidence type="ECO:0000256" key="1">
    <source>
        <dbReference type="ARBA" id="ARBA00016068"/>
    </source>
</evidence>
<dbReference type="Gene3D" id="3.30.230.130">
    <property type="entry name" value="Cullin, Chain C, Domain 2"/>
    <property type="match status" value="1"/>
</dbReference>
<evidence type="ECO:0000313" key="8">
    <source>
        <dbReference type="Proteomes" id="UP000479710"/>
    </source>
</evidence>
<dbReference type="SMART" id="SM00182">
    <property type="entry name" value="CULLIN"/>
    <property type="match status" value="1"/>
</dbReference>
<evidence type="ECO:0000259" key="6">
    <source>
        <dbReference type="PROSITE" id="PS50069"/>
    </source>
</evidence>
<dbReference type="Pfam" id="PF08672">
    <property type="entry name" value="ANAPC2"/>
    <property type="match status" value="1"/>
</dbReference>
<comment type="caution">
    <text evidence="7">The sequence shown here is derived from an EMBL/GenBank/DDBJ whole genome shotgun (WGS) entry which is preliminary data.</text>
</comment>
<dbReference type="InterPro" id="IPR036390">
    <property type="entry name" value="WH_DNA-bd_sf"/>
</dbReference>
<dbReference type="Proteomes" id="UP000479710">
    <property type="component" value="Unassembled WGS sequence"/>
</dbReference>
<evidence type="ECO:0000313" key="7">
    <source>
        <dbReference type="EMBL" id="KAF0891699.1"/>
    </source>
</evidence>
<evidence type="ECO:0000256" key="2">
    <source>
        <dbReference type="ARBA" id="ARBA00022618"/>
    </source>
</evidence>
<name>A0A6G1BUN5_9ORYZ</name>
<dbReference type="InterPro" id="IPR016158">
    <property type="entry name" value="Cullin_homology"/>
</dbReference>
<evidence type="ECO:0000256" key="5">
    <source>
        <dbReference type="PROSITE-ProRule" id="PRU00330"/>
    </source>
</evidence>
<dbReference type="Gene3D" id="1.10.10.10">
    <property type="entry name" value="Winged helix-like DNA-binding domain superfamily/Winged helix DNA-binding domain"/>
    <property type="match status" value="1"/>
</dbReference>
<evidence type="ECO:0000256" key="4">
    <source>
        <dbReference type="ARBA" id="ARBA00023306"/>
    </source>
</evidence>
<dbReference type="PROSITE" id="PS50069">
    <property type="entry name" value="CULLIN_2"/>
    <property type="match status" value="1"/>
</dbReference>
<keyword evidence="4" id="KW-0131">Cell cycle</keyword>
<feature type="domain" description="Cullin family profile" evidence="6">
    <location>
        <begin position="144"/>
        <end position="348"/>
    </location>
</feature>
<dbReference type="EMBL" id="SPHZ02000011">
    <property type="protein sequence ID" value="KAF0891699.1"/>
    <property type="molecule type" value="Genomic_DNA"/>
</dbReference>
<dbReference type="InterPro" id="IPR036388">
    <property type="entry name" value="WH-like_DNA-bd_sf"/>
</dbReference>
<dbReference type="SUPFAM" id="SSF46785">
    <property type="entry name" value="Winged helix' DNA-binding domain"/>
    <property type="match status" value="1"/>
</dbReference>
<dbReference type="Gene3D" id="1.20.1310.10">
    <property type="entry name" value="Cullin Repeats"/>
    <property type="match status" value="1"/>
</dbReference>
<dbReference type="FunFam" id="1.20.1310.10:FF:000032">
    <property type="entry name" value="Anaphase-promoting complex subunit 2"/>
    <property type="match status" value="1"/>
</dbReference>
<dbReference type="InterPro" id="IPR044554">
    <property type="entry name" value="ANAPC2"/>
</dbReference>
<reference evidence="7 8" key="1">
    <citation type="submission" date="2019-11" db="EMBL/GenBank/DDBJ databases">
        <title>Whole genome sequence of Oryza granulata.</title>
        <authorList>
            <person name="Li W."/>
        </authorList>
    </citation>
    <scope>NUCLEOTIDE SEQUENCE [LARGE SCALE GENOMIC DNA]</scope>
    <source>
        <strain evidence="8">cv. Menghai</strain>
        <tissue evidence="7">Leaf</tissue>
    </source>
</reference>
<dbReference type="GO" id="GO:0051301">
    <property type="term" value="P:cell division"/>
    <property type="evidence" value="ECO:0007669"/>
    <property type="project" value="UniProtKB-KW"/>
</dbReference>
<gene>
    <name evidence="7" type="ORF">E2562_010913</name>
</gene>
<keyword evidence="2" id="KW-0132">Cell division</keyword>
<accession>A0A6G1BUN5</accession>
<dbReference type="GO" id="GO:0007091">
    <property type="term" value="P:metaphase/anaphase transition of mitotic cell cycle"/>
    <property type="evidence" value="ECO:0007669"/>
    <property type="project" value="TreeGrafter"/>
</dbReference>
<dbReference type="GO" id="GO:0070979">
    <property type="term" value="P:protein K11-linked ubiquitination"/>
    <property type="evidence" value="ECO:0007669"/>
    <property type="project" value="TreeGrafter"/>
</dbReference>
<dbReference type="InterPro" id="IPR059120">
    <property type="entry name" value="Cullin-like_AB"/>
</dbReference>
<dbReference type="GO" id="GO:0006511">
    <property type="term" value="P:ubiquitin-dependent protein catabolic process"/>
    <property type="evidence" value="ECO:0007669"/>
    <property type="project" value="InterPro"/>
</dbReference>
<dbReference type="GO" id="GO:0031625">
    <property type="term" value="F:ubiquitin protein ligase binding"/>
    <property type="evidence" value="ECO:0007669"/>
    <property type="project" value="InterPro"/>
</dbReference>
<keyword evidence="8" id="KW-1185">Reference proteome</keyword>
<dbReference type="OrthoDB" id="5581181at2759"/>
<dbReference type="FunFam" id="3.30.230.130:FF:000010">
    <property type="entry name" value="Anaphase-promoting complex subunit 2"/>
    <property type="match status" value="1"/>
</dbReference>
<proteinExistence type="inferred from homology"/>
<dbReference type="Pfam" id="PF26557">
    <property type="entry name" value="Cullin_AB"/>
    <property type="match status" value="1"/>
</dbReference>
<organism evidence="7 8">
    <name type="scientific">Oryza meyeriana var. granulata</name>
    <dbReference type="NCBI Taxonomy" id="110450"/>
    <lineage>
        <taxon>Eukaryota</taxon>
        <taxon>Viridiplantae</taxon>
        <taxon>Streptophyta</taxon>
        <taxon>Embryophyta</taxon>
        <taxon>Tracheophyta</taxon>
        <taxon>Spermatophyta</taxon>
        <taxon>Magnoliopsida</taxon>
        <taxon>Liliopsida</taxon>
        <taxon>Poales</taxon>
        <taxon>Poaceae</taxon>
        <taxon>BOP clade</taxon>
        <taxon>Oryzoideae</taxon>
        <taxon>Oryzeae</taxon>
        <taxon>Oryzinae</taxon>
        <taxon>Oryza</taxon>
        <taxon>Oryza meyeriana</taxon>
    </lineage>
</organism>
<dbReference type="InterPro" id="IPR014786">
    <property type="entry name" value="ANAPC2_C"/>
</dbReference>
<dbReference type="PANTHER" id="PTHR45957">
    <property type="entry name" value="ANAPHASE-PROMOTING COMPLEX SUBUNIT 2"/>
    <property type="match status" value="1"/>
</dbReference>
<keyword evidence="3" id="KW-0498">Mitosis</keyword>
<dbReference type="AlphaFoldDB" id="A0A6G1BUN5"/>
<protein>
    <recommendedName>
        <fullName evidence="1">Anaphase-promoting complex subunit 2</fullName>
    </recommendedName>
</protein>
<comment type="similarity">
    <text evidence="5">Belongs to the cullin family.</text>
</comment>
<sequence>MQLDDADGALDSWARFCDLVWNFIAEMTSCLALRTIDPTGVFLEAVGEPIRDYLRGRKDTIKCIVTMLTDGSGGNTNETGNAGDNLLEELNRDAENQENVDYDDHTNIDEKQAWLNAESWEPDPVEADPLKGSRNRRKIDILGLIVSIIGSKDQLVNEYRVMLAEKLLNKSDFDIDSDIRTLELLKIHFGESSMQKCEIMLNDLIDSKRTNSNIKTSLSKTSQTVGTVQEDKELSHEVLDATIISSNFWPPIQTEDLTVPTSVDQLLSDYAKRFHQIKTPRKLLWKRNLGTVKLELQFEDRSMQFIVAPVHAAIIMQFQEKPSWTSKTLATAIGVPVDSLNRRISFWTSKGVLTESVGPDVDDHTFTVVDSTSDFNKNSTVNQLRERFQMTEEEGESSIASVEEQLRKEMTVYEKFIIGMLTNFGSMTLDRIHNTLKAR</sequence>
<dbReference type="PANTHER" id="PTHR45957:SF1">
    <property type="entry name" value="ANAPHASE-PROMOTING COMPLEX SUBUNIT 2"/>
    <property type="match status" value="1"/>
</dbReference>
<dbReference type="GO" id="GO:0005680">
    <property type="term" value="C:anaphase-promoting complex"/>
    <property type="evidence" value="ECO:0007669"/>
    <property type="project" value="TreeGrafter"/>
</dbReference>
<dbReference type="InterPro" id="IPR036317">
    <property type="entry name" value="Cullin_homology_sf"/>
</dbReference>
<dbReference type="SUPFAM" id="SSF75632">
    <property type="entry name" value="Cullin homology domain"/>
    <property type="match status" value="1"/>
</dbReference>
<evidence type="ECO:0000256" key="3">
    <source>
        <dbReference type="ARBA" id="ARBA00022776"/>
    </source>
</evidence>